<evidence type="ECO:0000256" key="11">
    <source>
        <dbReference type="ARBA" id="ARBA00022989"/>
    </source>
</evidence>
<dbReference type="OMA" id="FFAYMYF"/>
<feature type="transmembrane region" description="Helical" evidence="19">
    <location>
        <begin position="174"/>
        <end position="195"/>
    </location>
</feature>
<dbReference type="Proteomes" id="UP000002872">
    <property type="component" value="Unassembled WGS sequence"/>
</dbReference>
<dbReference type="AlphaFoldDB" id="I3EE68"/>
<evidence type="ECO:0000256" key="14">
    <source>
        <dbReference type="ARBA" id="ARBA00023209"/>
    </source>
</evidence>
<dbReference type="InterPro" id="IPR016720">
    <property type="entry name" value="PC_Trfase_euk"/>
</dbReference>
<evidence type="ECO:0000256" key="12">
    <source>
        <dbReference type="ARBA" id="ARBA00023098"/>
    </source>
</evidence>
<evidence type="ECO:0000256" key="7">
    <source>
        <dbReference type="ARBA" id="ARBA00022516"/>
    </source>
</evidence>
<keyword evidence="10 20" id="KW-0548">Nucleotidyltransferase</keyword>
<dbReference type="EMBL" id="GL870882">
    <property type="protein sequence ID" value="EIJ87515.1"/>
    <property type="molecule type" value="Genomic_DNA"/>
</dbReference>
<evidence type="ECO:0000256" key="19">
    <source>
        <dbReference type="SAM" id="Phobius"/>
    </source>
</evidence>
<evidence type="ECO:0000256" key="8">
    <source>
        <dbReference type="ARBA" id="ARBA00022679"/>
    </source>
</evidence>
<feature type="transmembrane region" description="Helical" evidence="19">
    <location>
        <begin position="21"/>
        <end position="40"/>
    </location>
</feature>
<evidence type="ECO:0000256" key="16">
    <source>
        <dbReference type="ARBA" id="ARBA00029893"/>
    </source>
</evidence>
<keyword evidence="12" id="KW-0443">Lipid metabolism</keyword>
<keyword evidence="11 19" id="KW-1133">Transmembrane helix</keyword>
<keyword evidence="14" id="KW-0594">Phospholipid biosynthesis</keyword>
<organism evidence="20 21">
    <name type="scientific">Nematocida parisii (strain ERTm3)</name>
    <name type="common">Nematode killer fungus</name>
    <dbReference type="NCBI Taxonomy" id="935791"/>
    <lineage>
        <taxon>Eukaryota</taxon>
        <taxon>Fungi</taxon>
        <taxon>Fungi incertae sedis</taxon>
        <taxon>Microsporidia</taxon>
        <taxon>Nematocida</taxon>
    </lineage>
</organism>
<evidence type="ECO:0000256" key="6">
    <source>
        <dbReference type="ARBA" id="ARBA00012487"/>
    </source>
</evidence>
<evidence type="ECO:0000256" key="15">
    <source>
        <dbReference type="ARBA" id="ARBA00023264"/>
    </source>
</evidence>
<evidence type="ECO:0000256" key="5">
    <source>
        <dbReference type="ARBA" id="ARBA00010185"/>
    </source>
</evidence>
<dbReference type="GO" id="GO:0005789">
    <property type="term" value="C:endoplasmic reticulum membrane"/>
    <property type="evidence" value="ECO:0007669"/>
    <property type="project" value="TreeGrafter"/>
</dbReference>
<evidence type="ECO:0000256" key="1">
    <source>
        <dbReference type="ARBA" id="ARBA00001698"/>
    </source>
</evidence>
<dbReference type="STRING" id="935791.I3EE68"/>
<comment type="subcellular location">
    <subcellularLocation>
        <location evidence="2">Membrane</location>
        <topology evidence="2">Multi-pass membrane protein</topology>
    </subcellularLocation>
</comment>
<keyword evidence="13 19" id="KW-0472">Membrane</keyword>
<feature type="transmembrane region" description="Helical" evidence="19">
    <location>
        <begin position="87"/>
        <end position="106"/>
    </location>
</feature>
<dbReference type="GO" id="GO:0004605">
    <property type="term" value="F:phosphatidate cytidylyltransferase activity"/>
    <property type="evidence" value="ECO:0007669"/>
    <property type="project" value="UniProtKB-EC"/>
</dbReference>
<dbReference type="PANTHER" id="PTHR13773:SF8">
    <property type="entry name" value="PHOSPHATIDATE CYTIDYLYLTRANSFERASE, PHOTORECEPTOR-SPECIFIC"/>
    <property type="match status" value="1"/>
</dbReference>
<evidence type="ECO:0000256" key="2">
    <source>
        <dbReference type="ARBA" id="ARBA00004141"/>
    </source>
</evidence>
<evidence type="ECO:0000256" key="18">
    <source>
        <dbReference type="ARBA" id="ARBA00033406"/>
    </source>
</evidence>
<evidence type="ECO:0000256" key="10">
    <source>
        <dbReference type="ARBA" id="ARBA00022695"/>
    </source>
</evidence>
<dbReference type="UniPathway" id="UPA00557">
    <property type="reaction ID" value="UER00614"/>
</dbReference>
<comment type="pathway">
    <text evidence="4">Lipid metabolism.</text>
</comment>
<keyword evidence="15" id="KW-1208">Phospholipid metabolism</keyword>
<comment type="catalytic activity">
    <reaction evidence="1">
        <text>a 1,2-diacyl-sn-glycero-3-phosphate + CTP + H(+) = a CDP-1,2-diacyl-sn-glycerol + diphosphate</text>
        <dbReference type="Rhea" id="RHEA:16229"/>
        <dbReference type="ChEBI" id="CHEBI:15378"/>
        <dbReference type="ChEBI" id="CHEBI:33019"/>
        <dbReference type="ChEBI" id="CHEBI:37563"/>
        <dbReference type="ChEBI" id="CHEBI:58332"/>
        <dbReference type="ChEBI" id="CHEBI:58608"/>
        <dbReference type="EC" id="2.7.7.41"/>
    </reaction>
</comment>
<evidence type="ECO:0000256" key="17">
    <source>
        <dbReference type="ARBA" id="ARBA00032396"/>
    </source>
</evidence>
<dbReference type="EC" id="2.7.7.41" evidence="6"/>
<feature type="transmembrane region" description="Helical" evidence="19">
    <location>
        <begin position="216"/>
        <end position="238"/>
    </location>
</feature>
<keyword evidence="7" id="KW-0444">Lipid biosynthesis</keyword>
<dbReference type="FunCoup" id="I3EE68">
    <property type="interactions" value="124"/>
</dbReference>
<accession>I3EE68</accession>
<feature type="transmembrane region" description="Helical" evidence="19">
    <location>
        <begin position="150"/>
        <end position="168"/>
    </location>
</feature>
<dbReference type="OrthoDB" id="10260889at2759"/>
<dbReference type="HOGENOM" id="CLU_023471_1_2_1"/>
<feature type="transmembrane region" description="Helical" evidence="19">
    <location>
        <begin position="46"/>
        <end position="67"/>
    </location>
</feature>
<dbReference type="VEuPathDB" id="MicrosporidiaDB:NEQG_02396"/>
<dbReference type="InParanoid" id="I3EE68"/>
<dbReference type="PANTHER" id="PTHR13773">
    <property type="entry name" value="PHOSPHATIDATE CYTIDYLYLTRANSFERASE"/>
    <property type="match status" value="1"/>
</dbReference>
<comment type="pathway">
    <text evidence="3">Phospholipid metabolism; CDP-diacylglycerol biosynthesis; CDP-diacylglycerol from sn-glycerol 3-phosphate: step 3/3.</text>
</comment>
<sequence>MQEEERGKEKIQAEKERTKRNFAIRLVLSIVMGSGFACFIKMGRIYLIALIIFLNCVVFYEVLKVFLRIYPIKNILRFAANSSRRDALMPSGFFWCCFFMISISKYSRIMIFPGKLAMVHRIVVPLQFVWIGWFVLLLRGGAYRMKIFHLSMVLVAIIGLLECTEAAINNVDRSIYCFVYPCFLVAINDTFAYLIGARFGQTPLTLLSPKKTVEGFIGGGISTVLLCVPVSYVLKMFLLHTPKLQYTDLLILSILASVVAPIGGILASGYKRAFKAKHFSRILPGHGGISDRIDCQLIMQLVSNLYLSGIVRKQTVKGFLAEIKQHLTDKEQLDLARMIVLAYKQ</sequence>
<keyword evidence="8 20" id="KW-0808">Transferase</keyword>
<gene>
    <name evidence="20" type="ORF">NEQG_02396</name>
</gene>
<keyword evidence="9 19" id="KW-0812">Transmembrane</keyword>
<evidence type="ECO:0000256" key="13">
    <source>
        <dbReference type="ARBA" id="ARBA00023136"/>
    </source>
</evidence>
<name>I3EE68_NEMP3</name>
<evidence type="ECO:0000313" key="21">
    <source>
        <dbReference type="Proteomes" id="UP000002872"/>
    </source>
</evidence>
<protein>
    <recommendedName>
        <fullName evidence="6">phosphatidate cytidylyltransferase</fullName>
        <ecNumber evidence="6">2.7.7.41</ecNumber>
    </recommendedName>
    <alternativeName>
        <fullName evidence="16">CDP-diacylglycerol synthase</fullName>
    </alternativeName>
    <alternativeName>
        <fullName evidence="17">CDP-diglyceride pyrophosphorylase</fullName>
    </alternativeName>
    <alternativeName>
        <fullName evidence="18">CDP-diglyceride synthase</fullName>
    </alternativeName>
</protein>
<dbReference type="GO" id="GO:0016024">
    <property type="term" value="P:CDP-diacylglycerol biosynthetic process"/>
    <property type="evidence" value="ECO:0007669"/>
    <property type="project" value="UniProtKB-UniPathway"/>
</dbReference>
<dbReference type="Pfam" id="PF01148">
    <property type="entry name" value="CTP_transf_1"/>
    <property type="match status" value="1"/>
</dbReference>
<feature type="transmembrane region" description="Helical" evidence="19">
    <location>
        <begin position="118"/>
        <end position="138"/>
    </location>
</feature>
<comment type="similarity">
    <text evidence="5">Belongs to the CDS family.</text>
</comment>
<proteinExistence type="inferred from homology"/>
<keyword evidence="21" id="KW-1185">Reference proteome</keyword>
<evidence type="ECO:0000256" key="9">
    <source>
        <dbReference type="ARBA" id="ARBA00022692"/>
    </source>
</evidence>
<reference evidence="20" key="1">
    <citation type="submission" date="2011-01" db="EMBL/GenBank/DDBJ databases">
        <title>The Genome Sequence of Nematocida parisii strain ERTm3.</title>
        <authorList>
            <consortium name="The Broad Institute Genome Sequencing Platform"/>
            <consortium name="The Broad Institute Genome Sequencing Center for Infectious Disease"/>
            <person name="Cuomo C."/>
            <person name="Troemel E."/>
            <person name="Young S.K."/>
            <person name="Zeng Q."/>
            <person name="Gargeya S."/>
            <person name="Fitzgerald M."/>
            <person name="Haas B."/>
            <person name="Abouelleil A."/>
            <person name="Alvarado L."/>
            <person name="Arachchi H.M."/>
            <person name="Berlin A."/>
            <person name="Chapman S.B."/>
            <person name="Gearin G."/>
            <person name="Goldberg J."/>
            <person name="Griggs A."/>
            <person name="Gujja S."/>
            <person name="Hansen M."/>
            <person name="Heiman D."/>
            <person name="Howarth C."/>
            <person name="Larimer J."/>
            <person name="Lui A."/>
            <person name="MacDonald P.J.P."/>
            <person name="McCowen C."/>
            <person name="Montmayeur A."/>
            <person name="Murphy C."/>
            <person name="Neiman D."/>
            <person name="Pearson M."/>
            <person name="Priest M."/>
            <person name="Roberts A."/>
            <person name="Saif S."/>
            <person name="Shea T."/>
            <person name="Sisk P."/>
            <person name="Stolte C."/>
            <person name="Sykes S."/>
            <person name="Wortman J."/>
            <person name="Nusbaum C."/>
            <person name="Birren B."/>
        </authorList>
    </citation>
    <scope>NUCLEOTIDE SEQUENCE</scope>
    <source>
        <strain evidence="20">ERTm3</strain>
    </source>
</reference>
<evidence type="ECO:0000256" key="4">
    <source>
        <dbReference type="ARBA" id="ARBA00005189"/>
    </source>
</evidence>
<feature type="transmembrane region" description="Helical" evidence="19">
    <location>
        <begin position="250"/>
        <end position="270"/>
    </location>
</feature>
<evidence type="ECO:0000313" key="20">
    <source>
        <dbReference type="EMBL" id="EIJ87515.1"/>
    </source>
</evidence>
<evidence type="ECO:0000256" key="3">
    <source>
        <dbReference type="ARBA" id="ARBA00005119"/>
    </source>
</evidence>